<reference evidence="2 3" key="1">
    <citation type="submission" date="2015-01" db="EMBL/GenBank/DDBJ databases">
        <title>The Genome Sequence of Exophiala sideris CBS121828.</title>
        <authorList>
            <consortium name="The Broad Institute Genomics Platform"/>
            <person name="Cuomo C."/>
            <person name="de Hoog S."/>
            <person name="Gorbushina A."/>
            <person name="Stielow B."/>
            <person name="Teixiera M."/>
            <person name="Abouelleil A."/>
            <person name="Chapman S.B."/>
            <person name="Priest M."/>
            <person name="Young S.K."/>
            <person name="Wortman J."/>
            <person name="Nusbaum C."/>
            <person name="Birren B."/>
        </authorList>
    </citation>
    <scope>NUCLEOTIDE SEQUENCE [LARGE SCALE GENOMIC DNA]</scope>
    <source>
        <strain evidence="2 3">CBS 121828</strain>
    </source>
</reference>
<name>A0A0D1YCS3_9EURO</name>
<dbReference type="AlphaFoldDB" id="A0A0D1YCS3"/>
<dbReference type="SUPFAM" id="SSF52047">
    <property type="entry name" value="RNI-like"/>
    <property type="match status" value="1"/>
</dbReference>
<evidence type="ECO:0000256" key="1">
    <source>
        <dbReference type="SAM" id="MobiDB-lite"/>
    </source>
</evidence>
<dbReference type="EMBL" id="KN846953">
    <property type="protein sequence ID" value="KIV80777.1"/>
    <property type="molecule type" value="Genomic_DNA"/>
</dbReference>
<feature type="compositionally biased region" description="Basic residues" evidence="1">
    <location>
        <begin position="1"/>
        <end position="10"/>
    </location>
</feature>
<feature type="region of interest" description="Disordered" evidence="1">
    <location>
        <begin position="1"/>
        <end position="83"/>
    </location>
</feature>
<dbReference type="GO" id="GO:0031146">
    <property type="term" value="P:SCF-dependent proteasomal ubiquitin-dependent protein catabolic process"/>
    <property type="evidence" value="ECO:0007669"/>
    <property type="project" value="TreeGrafter"/>
</dbReference>
<sequence length="288" mass="31532">MDQKRPRTKGVSKSLHKVEGGRVKKARKPQEPATTHTIKAGSIKSILGQEFSQTQKQGQVAKESTNVASNPSPASTTTSVKQPSKAVILSESDWHPSKLAANLKRLSFSKGREEFNIKDHHLDLVVAAGANFCHKLEEFSCGDDSTGYGSELSDAAVIRLAAACPNLRKVYLTSATRLTDDALLAFFTHCPKIHTLSITGNDKGKGNIKGSALLELKKDKEMAKQLRKLDLVDQQSLDHKYLKSVGTARKQLVITEGDSSEKSYDFGSISTWKGGKLKLDNSSFDDWF</sequence>
<dbReference type="HOGENOM" id="CLU_966556_0_0_1"/>
<dbReference type="Proteomes" id="UP000053599">
    <property type="component" value="Unassembled WGS sequence"/>
</dbReference>
<evidence type="ECO:0000313" key="2">
    <source>
        <dbReference type="EMBL" id="KIV80777.1"/>
    </source>
</evidence>
<gene>
    <name evidence="2" type="ORF">PV11_08254</name>
</gene>
<dbReference type="PANTHER" id="PTHR13318">
    <property type="entry name" value="PARTNER OF PAIRED, ISOFORM B-RELATED"/>
    <property type="match status" value="1"/>
</dbReference>
<dbReference type="OrthoDB" id="4161259at2759"/>
<feature type="compositionally biased region" description="Low complexity" evidence="1">
    <location>
        <begin position="68"/>
        <end position="79"/>
    </location>
</feature>
<dbReference type="Gene3D" id="3.80.10.10">
    <property type="entry name" value="Ribonuclease Inhibitor"/>
    <property type="match status" value="1"/>
</dbReference>
<evidence type="ECO:0000313" key="3">
    <source>
        <dbReference type="Proteomes" id="UP000053599"/>
    </source>
</evidence>
<dbReference type="GO" id="GO:0019005">
    <property type="term" value="C:SCF ubiquitin ligase complex"/>
    <property type="evidence" value="ECO:0007669"/>
    <property type="project" value="TreeGrafter"/>
</dbReference>
<feature type="compositionally biased region" description="Polar residues" evidence="1">
    <location>
        <begin position="50"/>
        <end position="67"/>
    </location>
</feature>
<dbReference type="InterPro" id="IPR032675">
    <property type="entry name" value="LRR_dom_sf"/>
</dbReference>
<accession>A0A0D1YCS3</accession>
<proteinExistence type="predicted"/>
<organism evidence="2 3">
    <name type="scientific">Exophiala sideris</name>
    <dbReference type="NCBI Taxonomy" id="1016849"/>
    <lineage>
        <taxon>Eukaryota</taxon>
        <taxon>Fungi</taxon>
        <taxon>Dikarya</taxon>
        <taxon>Ascomycota</taxon>
        <taxon>Pezizomycotina</taxon>
        <taxon>Eurotiomycetes</taxon>
        <taxon>Chaetothyriomycetidae</taxon>
        <taxon>Chaetothyriales</taxon>
        <taxon>Herpotrichiellaceae</taxon>
        <taxon>Exophiala</taxon>
    </lineage>
</organism>
<dbReference type="STRING" id="1016849.A0A0D1YCS3"/>
<protein>
    <submittedName>
        <fullName evidence="2">Uncharacterized protein</fullName>
    </submittedName>
</protein>